<evidence type="ECO:0000313" key="1">
    <source>
        <dbReference type="EMBL" id="KGJ54067.1"/>
    </source>
</evidence>
<dbReference type="Proteomes" id="UP000030008">
    <property type="component" value="Unassembled WGS sequence"/>
</dbReference>
<dbReference type="EMBL" id="JQIF01000023">
    <property type="protein sequence ID" value="KGJ54067.1"/>
    <property type="molecule type" value="Genomic_DNA"/>
</dbReference>
<dbReference type="RefSeq" id="WP_044904609.1">
    <property type="nucleotide sequence ID" value="NZ_JQIF01000023.1"/>
</dbReference>
<reference evidence="1 2" key="1">
    <citation type="submission" date="2014-08" db="EMBL/GenBank/DDBJ databases">
        <title>Clostridium innocuum, an unnegligible vancomycin-resistant pathogen causing extra-intestinal infections.</title>
        <authorList>
            <person name="Feng Y."/>
            <person name="Chiu C.-H."/>
        </authorList>
    </citation>
    <scope>NUCLEOTIDE SEQUENCE [LARGE SCALE GENOMIC DNA]</scope>
    <source>
        <strain evidence="1 2">AN88</strain>
    </source>
</reference>
<sequence>MVKVYVKVDSDSLITEVNSEIFMESIDGYVLIDEGEGDRFTHAQGNYLESGLMDEQGRYNYRLLDGNAVLLTEEEKQELFPPIEPELSEQERFNAAVLLELAKLKAGDAV</sequence>
<protein>
    <submittedName>
        <fullName evidence="1">Uncharacterized protein</fullName>
    </submittedName>
</protein>
<accession>A0A099IA26</accession>
<dbReference type="AlphaFoldDB" id="A0A099IA26"/>
<gene>
    <name evidence="1" type="ORF">CIAN88_05860</name>
</gene>
<organism evidence="1 2">
    <name type="scientific">Clostridium innocuum</name>
    <dbReference type="NCBI Taxonomy" id="1522"/>
    <lineage>
        <taxon>Bacteria</taxon>
        <taxon>Bacillati</taxon>
        <taxon>Bacillota</taxon>
        <taxon>Clostridia</taxon>
        <taxon>Eubacteriales</taxon>
        <taxon>Clostridiaceae</taxon>
        <taxon>Clostridium</taxon>
    </lineage>
</organism>
<evidence type="ECO:0000313" key="2">
    <source>
        <dbReference type="Proteomes" id="UP000030008"/>
    </source>
</evidence>
<name>A0A099IA26_CLOIN</name>
<proteinExistence type="predicted"/>
<comment type="caution">
    <text evidence="1">The sequence shown here is derived from an EMBL/GenBank/DDBJ whole genome shotgun (WGS) entry which is preliminary data.</text>
</comment>